<dbReference type="AlphaFoldDB" id="A0A8J5XGM9"/>
<accession>A0A8J5XGM9</accession>
<evidence type="ECO:0000313" key="2">
    <source>
        <dbReference type="Proteomes" id="UP000751190"/>
    </source>
</evidence>
<comment type="caution">
    <text evidence="1">The sequence shown here is derived from an EMBL/GenBank/DDBJ whole genome shotgun (WGS) entry which is preliminary data.</text>
</comment>
<dbReference type="Proteomes" id="UP000751190">
    <property type="component" value="Unassembled WGS sequence"/>
</dbReference>
<name>A0A8J5XGM9_DIALT</name>
<keyword evidence="2" id="KW-1185">Reference proteome</keyword>
<dbReference type="EMBL" id="JAGTXO010000044">
    <property type="protein sequence ID" value="KAG8459130.1"/>
    <property type="molecule type" value="Genomic_DNA"/>
</dbReference>
<evidence type="ECO:0000313" key="1">
    <source>
        <dbReference type="EMBL" id="KAG8459130.1"/>
    </source>
</evidence>
<protein>
    <submittedName>
        <fullName evidence="1">Uncharacterized protein</fullName>
    </submittedName>
</protein>
<reference evidence="1" key="1">
    <citation type="submission" date="2021-05" db="EMBL/GenBank/DDBJ databases">
        <title>The genome of the haptophyte Pavlova lutheri (Diacronema luteri, Pavlovales) - a model for lipid biosynthesis in eukaryotic algae.</title>
        <authorList>
            <person name="Hulatt C.J."/>
            <person name="Posewitz M.C."/>
        </authorList>
    </citation>
    <scope>NUCLEOTIDE SEQUENCE</scope>
    <source>
        <strain evidence="1">NIVA-4/92</strain>
    </source>
</reference>
<gene>
    <name evidence="1" type="ORF">KFE25_002537</name>
</gene>
<organism evidence="1 2">
    <name type="scientific">Diacronema lutheri</name>
    <name type="common">Unicellular marine alga</name>
    <name type="synonym">Monochrysis lutheri</name>
    <dbReference type="NCBI Taxonomy" id="2081491"/>
    <lineage>
        <taxon>Eukaryota</taxon>
        <taxon>Haptista</taxon>
        <taxon>Haptophyta</taxon>
        <taxon>Pavlovophyceae</taxon>
        <taxon>Pavlovales</taxon>
        <taxon>Pavlovaceae</taxon>
        <taxon>Diacronema</taxon>
    </lineage>
</organism>
<proteinExistence type="predicted"/>
<sequence length="345" mass="38343">MAGEPIRVCSLLDRLDDACVTCIARQLTSTLELSAASQVCTDFRRACEGEAERRCRALIAKGWSYTGDDRPARRHRYDKVWRGADDEHAEMIAYAASRAGGWIVLLAGREGLLDTEVEEAKSAESPRFAGIASWVVIWDISTDEDGLVSSCIMPLAHHLGRPGRPMRATYIFPDDGGRRTMRAEPFRRFPQQIAGPLGDTRTWRVKPCVFGDGFSESSLHPLFISAQAIARLPPHGADSVLGSTVVYTTLRDAGRATRPAYGYHLGPWSAGWSARDREMRALGEPMPDAMRTPVPRQPLSPYYELLLCVTPHCYVAHFRLEVPCTVRTWQAFARRARQGAALRAD</sequence>